<feature type="transmembrane region" description="Helical" evidence="1">
    <location>
        <begin position="50"/>
        <end position="67"/>
    </location>
</feature>
<dbReference type="RefSeq" id="WP_105329917.1">
    <property type="nucleotide sequence ID" value="NZ_PUHY01000010.1"/>
</dbReference>
<protein>
    <submittedName>
        <fullName evidence="2">Uncharacterized protein</fullName>
    </submittedName>
</protein>
<feature type="transmembrane region" description="Helical" evidence="1">
    <location>
        <begin position="87"/>
        <end position="114"/>
    </location>
</feature>
<keyword evidence="1" id="KW-0812">Transmembrane</keyword>
<feature type="transmembrane region" description="Helical" evidence="1">
    <location>
        <begin position="126"/>
        <end position="149"/>
    </location>
</feature>
<evidence type="ECO:0000313" key="3">
    <source>
        <dbReference type="Proteomes" id="UP000238322"/>
    </source>
</evidence>
<gene>
    <name evidence="2" type="ORF">C5Y83_11655</name>
</gene>
<dbReference type="AlphaFoldDB" id="A0A2S8FPV5"/>
<organism evidence="2 3">
    <name type="scientific">Blastopirellula marina</name>
    <dbReference type="NCBI Taxonomy" id="124"/>
    <lineage>
        <taxon>Bacteria</taxon>
        <taxon>Pseudomonadati</taxon>
        <taxon>Planctomycetota</taxon>
        <taxon>Planctomycetia</taxon>
        <taxon>Pirellulales</taxon>
        <taxon>Pirellulaceae</taxon>
        <taxon>Blastopirellula</taxon>
    </lineage>
</organism>
<accession>A0A2S8FPV5</accession>
<keyword evidence="1" id="KW-1133">Transmembrane helix</keyword>
<dbReference type="Proteomes" id="UP000238322">
    <property type="component" value="Unassembled WGS sequence"/>
</dbReference>
<evidence type="ECO:0000256" key="1">
    <source>
        <dbReference type="SAM" id="Phobius"/>
    </source>
</evidence>
<feature type="transmembrane region" description="Helical" evidence="1">
    <location>
        <begin position="24"/>
        <end position="44"/>
    </location>
</feature>
<sequence>MTQVKEEINPFRSPVDTATEGKKYSLLGFWIVLCIAGCATIALLPFAPGFSVMIGMTLAPGAVHAYIRLNRCVKDKRLPNPLLQQGIIISSFFIVAGIGLAAVSSGLIVCVPVISIIGVPRSSELIVMPIAFLLGDGVALAVFVILFAGSLGYRWNGKRLEPEDTPYGPGKKDKE</sequence>
<reference evidence="2 3" key="1">
    <citation type="submission" date="2018-02" db="EMBL/GenBank/DDBJ databases">
        <title>Comparative genomes isolates from brazilian mangrove.</title>
        <authorList>
            <person name="Araujo J.E."/>
            <person name="Taketani R.G."/>
            <person name="Silva M.C.P."/>
            <person name="Loureco M.V."/>
            <person name="Andreote F.D."/>
        </authorList>
    </citation>
    <scope>NUCLEOTIDE SEQUENCE [LARGE SCALE GENOMIC DNA]</scope>
    <source>
        <strain evidence="2 3">Hex-1 MGV</strain>
    </source>
</reference>
<keyword evidence="1" id="KW-0472">Membrane</keyword>
<comment type="caution">
    <text evidence="2">The sequence shown here is derived from an EMBL/GenBank/DDBJ whole genome shotgun (WGS) entry which is preliminary data.</text>
</comment>
<dbReference type="EMBL" id="PUHY01000010">
    <property type="protein sequence ID" value="PQO34188.1"/>
    <property type="molecule type" value="Genomic_DNA"/>
</dbReference>
<evidence type="ECO:0000313" key="2">
    <source>
        <dbReference type="EMBL" id="PQO34188.1"/>
    </source>
</evidence>
<proteinExistence type="predicted"/>
<name>A0A2S8FPV5_9BACT</name>